<dbReference type="GO" id="GO:0006283">
    <property type="term" value="P:transcription-coupled nucleotide-excision repair"/>
    <property type="evidence" value="ECO:0007669"/>
    <property type="project" value="TreeGrafter"/>
</dbReference>
<accession>A0A4S2MRF4</accession>
<dbReference type="PANTHER" id="PTHR45629">
    <property type="entry name" value="SNF2/RAD54 FAMILY MEMBER"/>
    <property type="match status" value="1"/>
</dbReference>
<dbReference type="EMBL" id="ML220153">
    <property type="protein sequence ID" value="TGZ77467.1"/>
    <property type="molecule type" value="Genomic_DNA"/>
</dbReference>
<keyword evidence="2" id="KW-0378">Hydrolase</keyword>
<dbReference type="GO" id="GO:0016787">
    <property type="term" value="F:hydrolase activity"/>
    <property type="evidence" value="ECO:0007669"/>
    <property type="project" value="UniProtKB-KW"/>
</dbReference>
<evidence type="ECO:0000256" key="2">
    <source>
        <dbReference type="ARBA" id="ARBA00022801"/>
    </source>
</evidence>
<dbReference type="FunCoup" id="A0A4S2MRF4">
    <property type="interactions" value="650"/>
</dbReference>
<name>A0A4S2MRF4_9PEZI</name>
<feature type="compositionally biased region" description="Polar residues" evidence="4">
    <location>
        <begin position="344"/>
        <end position="356"/>
    </location>
</feature>
<reference evidence="7 8" key="1">
    <citation type="submission" date="2019-04" db="EMBL/GenBank/DDBJ databases">
        <title>Comparative genomics and transcriptomics to analyze fruiting body development in filamentous ascomycetes.</title>
        <authorList>
            <consortium name="DOE Joint Genome Institute"/>
            <person name="Lutkenhaus R."/>
            <person name="Traeger S."/>
            <person name="Breuer J."/>
            <person name="Kuo A."/>
            <person name="Lipzen A."/>
            <person name="Pangilinan J."/>
            <person name="Dilworth D."/>
            <person name="Sandor L."/>
            <person name="Poggeler S."/>
            <person name="Barry K."/>
            <person name="Grigoriev I.V."/>
            <person name="Nowrousian M."/>
        </authorList>
    </citation>
    <scope>NUCLEOTIDE SEQUENCE [LARGE SCALE GENOMIC DNA]</scope>
    <source>
        <strain evidence="7 8">CBS 389.68</strain>
    </source>
</reference>
<dbReference type="SMART" id="SM00490">
    <property type="entry name" value="HELICc"/>
    <property type="match status" value="1"/>
</dbReference>
<dbReference type="InterPro" id="IPR049730">
    <property type="entry name" value="SNF2/RAD54-like_C"/>
</dbReference>
<feature type="compositionally biased region" description="Basic and acidic residues" evidence="4">
    <location>
        <begin position="367"/>
        <end position="410"/>
    </location>
</feature>
<feature type="region of interest" description="Disordered" evidence="4">
    <location>
        <begin position="1083"/>
        <end position="1106"/>
    </location>
</feature>
<feature type="domain" description="Helicase C-terminal" evidence="6">
    <location>
        <begin position="775"/>
        <end position="926"/>
    </location>
</feature>
<sequence length="1177" mass="132278">MPSPPPTRTSSSRTNQLTPVMSQLDIETSPSPQDAPSLEQKQNPEMSEEATNSAHDKVVSQDEDGYLGEDISIVSGVRAIDQEDLETNAYAQAEMKVLEGVIKRDQKLLEKTDAELEKLSYQRDQLKPQPNTESKIKELESLTKRIGSYMSDRSDIVARIKKNSEQWTALRSGPVAKGNKRLPGETEVDFLIRTGKITPFAARKLAQGGQPGTTTTGETGSQTSAQNLKRPGFATIREDISPAKVKKQPSPSYQATSSEEEEEEESDVPPTKSVRKRKIKPKSDDEDFKPSLKKSRSTGARRETKRESSAEYSEPSASETESSDDDYYVGDDIAKKPSKRKSGASRTSASGAQSAQAERLDDGDENIYQKRLKEWSKSRQASREQQDRVTGRDPITRPDLPEYRQPHPSEPDLGFDDTDFKIPGDIHPVLFDYQKVGVEWLWQLHCEDVGGILGDEMGLGKTVQVVTHIAGLHYSGMLDRPVLIVAAGTLMKQWAKEFHTWWPALRVSILHKSGSGMLVDRGSDDGFEEMEEELDDDYGTRSSSAARKIVNRVFRDGHILITTYEGLTTYGDLILNKDWSYAILDEGHKIRNPDAKVTLTCKQLRTKHRLILSGTPIQNNLVELWSLFDFVYPGRLGDLPTFKEVFEIPIRSGGYKNANNLAVRAAEECAKILREQIGPFMLRRIKNDVLTTLPEKKEQVLCCKLSTKQEQRYIEFLKGPEVRGVLAGNIPSLAGIDALRKICNHPDLLDHELQRRPGYKYGDPSLSSKLSVTLTLLQSFSSSGHRTLVFSQGIQMLDIIESSVKPVHKYLRMDGKTPTEQRSGMVDLFNADSSIKVFLLTTRVGGLGLNLTGADRVILFDPDWNPSTDVQARERAWRIGQKKSVEIYRLMTRFTIEEKMYKRQLFKIHVAQKVLSTASTAGKRIFEEETMRDLFTYGEESSGMFRDARRSRKPTVTIPNQPPRTSTNNNEDFAISIEEYRLANPSSSSPSISTREYKNPETAFIESIFSNNSNILETFHHVTAADRDHHLLDRPPSTTTASKYSLSASDQYVLTVGAEARQRLLESSKAAQESQIDTITWTGKSGIAGKPRAATAPRSRESSAVDSRPLRAQLLEAFRAKEDGKMTTEELKKWCVRRGIGRGGEGKDEFRKALREVAEMDKVRKEFTVRRKWVRRK</sequence>
<evidence type="ECO:0000256" key="3">
    <source>
        <dbReference type="ARBA" id="ARBA00022840"/>
    </source>
</evidence>
<dbReference type="InterPro" id="IPR001650">
    <property type="entry name" value="Helicase_C-like"/>
</dbReference>
<feature type="compositionally biased region" description="Polar residues" evidence="4">
    <location>
        <begin position="15"/>
        <end position="53"/>
    </location>
</feature>
<evidence type="ECO:0000313" key="8">
    <source>
        <dbReference type="Proteomes" id="UP000298138"/>
    </source>
</evidence>
<evidence type="ECO:0000313" key="7">
    <source>
        <dbReference type="EMBL" id="TGZ77467.1"/>
    </source>
</evidence>
<evidence type="ECO:0008006" key="9">
    <source>
        <dbReference type="Google" id="ProtNLM"/>
    </source>
</evidence>
<gene>
    <name evidence="7" type="ORF">EX30DRAFT_398550</name>
</gene>
<feature type="compositionally biased region" description="Low complexity" evidence="4">
    <location>
        <begin position="212"/>
        <end position="223"/>
    </location>
</feature>
<keyword evidence="1" id="KW-0547">Nucleotide-binding</keyword>
<dbReference type="InterPro" id="IPR038718">
    <property type="entry name" value="SNF2-like_sf"/>
</dbReference>
<dbReference type="CDD" id="cd18793">
    <property type="entry name" value="SF2_C_SNF"/>
    <property type="match status" value="1"/>
</dbReference>
<evidence type="ECO:0000259" key="5">
    <source>
        <dbReference type="PROSITE" id="PS51192"/>
    </source>
</evidence>
<feature type="compositionally biased region" description="Polar residues" evidence="4">
    <location>
        <begin position="957"/>
        <end position="969"/>
    </location>
</feature>
<dbReference type="Gene3D" id="3.40.50.10810">
    <property type="entry name" value="Tandem AAA-ATPase domain"/>
    <property type="match status" value="1"/>
</dbReference>
<evidence type="ECO:0000256" key="4">
    <source>
        <dbReference type="SAM" id="MobiDB-lite"/>
    </source>
</evidence>
<dbReference type="InterPro" id="IPR000330">
    <property type="entry name" value="SNF2_N"/>
</dbReference>
<dbReference type="Pfam" id="PF00176">
    <property type="entry name" value="SNF2-rel_dom"/>
    <property type="match status" value="1"/>
</dbReference>
<dbReference type="InterPro" id="IPR014001">
    <property type="entry name" value="Helicase_ATP-bd"/>
</dbReference>
<dbReference type="Pfam" id="PF00271">
    <property type="entry name" value="Helicase_C"/>
    <property type="match status" value="1"/>
</dbReference>
<organism evidence="7 8">
    <name type="scientific">Ascodesmis nigricans</name>
    <dbReference type="NCBI Taxonomy" id="341454"/>
    <lineage>
        <taxon>Eukaryota</taxon>
        <taxon>Fungi</taxon>
        <taxon>Dikarya</taxon>
        <taxon>Ascomycota</taxon>
        <taxon>Pezizomycotina</taxon>
        <taxon>Pezizomycetes</taxon>
        <taxon>Pezizales</taxon>
        <taxon>Ascodesmidaceae</taxon>
        <taxon>Ascodesmis</taxon>
    </lineage>
</organism>
<dbReference type="GO" id="GO:0008094">
    <property type="term" value="F:ATP-dependent activity, acting on DNA"/>
    <property type="evidence" value="ECO:0007669"/>
    <property type="project" value="TreeGrafter"/>
</dbReference>
<dbReference type="FunFam" id="3.40.50.10810:FF:000094">
    <property type="entry name" value="DNA excision repair protein ERCC-6"/>
    <property type="match status" value="1"/>
</dbReference>
<dbReference type="SUPFAM" id="SSF52540">
    <property type="entry name" value="P-loop containing nucleoside triphosphate hydrolases"/>
    <property type="match status" value="2"/>
</dbReference>
<dbReference type="CDD" id="cd18000">
    <property type="entry name" value="DEXHc_ERCC6"/>
    <property type="match status" value="1"/>
</dbReference>
<dbReference type="GO" id="GO:0005634">
    <property type="term" value="C:nucleus"/>
    <property type="evidence" value="ECO:0007669"/>
    <property type="project" value="TreeGrafter"/>
</dbReference>
<dbReference type="Proteomes" id="UP000298138">
    <property type="component" value="Unassembled WGS sequence"/>
</dbReference>
<keyword evidence="3" id="KW-0067">ATP-binding</keyword>
<feature type="compositionally biased region" description="Basic and acidic residues" evidence="4">
    <location>
        <begin position="300"/>
        <end position="309"/>
    </location>
</feature>
<dbReference type="PROSITE" id="PS51194">
    <property type="entry name" value="HELICASE_CTER"/>
    <property type="match status" value="1"/>
</dbReference>
<dbReference type="SMART" id="SM00487">
    <property type="entry name" value="DEXDc"/>
    <property type="match status" value="1"/>
</dbReference>
<dbReference type="Gene3D" id="3.40.50.300">
    <property type="entry name" value="P-loop containing nucleotide triphosphate hydrolases"/>
    <property type="match status" value="1"/>
</dbReference>
<dbReference type="PROSITE" id="PS51192">
    <property type="entry name" value="HELICASE_ATP_BIND_1"/>
    <property type="match status" value="1"/>
</dbReference>
<keyword evidence="8" id="KW-1185">Reference proteome</keyword>
<feature type="region of interest" description="Disordered" evidence="4">
    <location>
        <begin position="1"/>
        <end position="66"/>
    </location>
</feature>
<dbReference type="InterPro" id="IPR027417">
    <property type="entry name" value="P-loop_NTPase"/>
</dbReference>
<evidence type="ECO:0000259" key="6">
    <source>
        <dbReference type="PROSITE" id="PS51194"/>
    </source>
</evidence>
<dbReference type="InParanoid" id="A0A4S2MRF4"/>
<feature type="region of interest" description="Disordered" evidence="4">
    <location>
        <begin position="201"/>
        <end position="412"/>
    </location>
</feature>
<dbReference type="STRING" id="341454.A0A4S2MRF4"/>
<dbReference type="AlphaFoldDB" id="A0A4S2MRF4"/>
<proteinExistence type="predicted"/>
<evidence type="ECO:0000256" key="1">
    <source>
        <dbReference type="ARBA" id="ARBA00022741"/>
    </source>
</evidence>
<feature type="compositionally biased region" description="Low complexity" evidence="4">
    <location>
        <begin position="310"/>
        <end position="320"/>
    </location>
</feature>
<feature type="region of interest" description="Disordered" evidence="4">
    <location>
        <begin position="946"/>
        <end position="969"/>
    </location>
</feature>
<feature type="domain" description="Helicase ATP-binding" evidence="5">
    <location>
        <begin position="442"/>
        <end position="634"/>
    </location>
</feature>
<dbReference type="GO" id="GO:0005524">
    <property type="term" value="F:ATP binding"/>
    <property type="evidence" value="ECO:0007669"/>
    <property type="project" value="InterPro"/>
</dbReference>
<feature type="compositionally biased region" description="Acidic residues" evidence="4">
    <location>
        <begin position="258"/>
        <end position="267"/>
    </location>
</feature>
<dbReference type="PANTHER" id="PTHR45629:SF7">
    <property type="entry name" value="DNA EXCISION REPAIR PROTEIN ERCC-6-RELATED"/>
    <property type="match status" value="1"/>
</dbReference>
<dbReference type="InterPro" id="IPR050496">
    <property type="entry name" value="SNF2_RAD54_helicase_repair"/>
</dbReference>
<dbReference type="OrthoDB" id="413460at2759"/>
<protein>
    <recommendedName>
        <fullName evidence="9">DNA repair and recombination protein RAD26</fullName>
    </recommendedName>
</protein>